<reference evidence="2 3" key="2">
    <citation type="submission" date="2020-03" db="EMBL/GenBank/DDBJ databases">
        <authorList>
            <person name="Ichikawa N."/>
            <person name="Kimura A."/>
            <person name="Kitahashi Y."/>
            <person name="Uohara A."/>
        </authorList>
    </citation>
    <scope>NUCLEOTIDE SEQUENCE [LARGE SCALE GENOMIC DNA]</scope>
    <source>
        <strain evidence="2 3">NBRC 105367</strain>
    </source>
</reference>
<reference evidence="2 3" key="1">
    <citation type="submission" date="2020-03" db="EMBL/GenBank/DDBJ databases">
        <title>Whole genome shotgun sequence of Phytohabitans suffuscus NBRC 105367.</title>
        <authorList>
            <person name="Komaki H."/>
            <person name="Tamura T."/>
        </authorList>
    </citation>
    <scope>NUCLEOTIDE SEQUENCE [LARGE SCALE GENOMIC DNA]</scope>
    <source>
        <strain evidence="2 3">NBRC 105367</strain>
    </source>
</reference>
<keyword evidence="3" id="KW-1185">Reference proteome</keyword>
<feature type="compositionally biased region" description="Basic residues" evidence="1">
    <location>
        <begin position="563"/>
        <end position="585"/>
    </location>
</feature>
<evidence type="ECO:0000313" key="2">
    <source>
        <dbReference type="EMBL" id="BCB86094.1"/>
    </source>
</evidence>
<sequence length="593" mass="65922">MPPRFASLLAKPLRDLLDDDPAALRRLASLGLGVWGRDTDAPRLVRHLGALFHGGAITEAHAAQFQNTYRAAWAACAGLGAEAEPFPPNTRGYLVVNVGGSSTALPLEPDGGDQETPEVVVASREDEQSLLRLMADFGWRVLEVDAHPETVTAILRRRLGDRVSRASGIAPVVLLDGHEFDPTAAAGARPIVGVLPWLPLFVATLLEHQRSQFSRLGQRAFDETLDALRRVRIAFAGTVEVRLGEETRRLPDRLHEVLPVPHAEHPTLIVEGAEPDLDCDKLEAMAEPLAYLIGRRDYARTLRWAAERTRRIVVPVAQLSDDDVAEICDVTAADIRTMARRIQSPLQPVLHRLYPVLTHYLDEAAAPFDPDSPSVESEQDARDRLAALADRLGHEPNQLFVAALDAPTLAVLQQQLKIPVRELNATLSGMGGRYPLIDYSMQYAEDFADYVRAQRDWLLDRLRWHRWDRFSASEPQPDWPQLRRVELLAPDPRWGTTVDGLSADLMAAQVEEQLEARLGGRPPTSGPSLPRRNDCARANAELVDTAAGRLAKLVRAWLERHGRPIPRRGPMRRRRVPRCARRSTRPARSTSPC</sequence>
<dbReference type="AlphaFoldDB" id="A0A6F8YIY5"/>
<protein>
    <submittedName>
        <fullName evidence="2">Uncharacterized protein</fullName>
    </submittedName>
</protein>
<proteinExistence type="predicted"/>
<dbReference type="Proteomes" id="UP000503011">
    <property type="component" value="Chromosome"/>
</dbReference>
<evidence type="ECO:0000256" key="1">
    <source>
        <dbReference type="SAM" id="MobiDB-lite"/>
    </source>
</evidence>
<organism evidence="2 3">
    <name type="scientific">Phytohabitans suffuscus</name>
    <dbReference type="NCBI Taxonomy" id="624315"/>
    <lineage>
        <taxon>Bacteria</taxon>
        <taxon>Bacillati</taxon>
        <taxon>Actinomycetota</taxon>
        <taxon>Actinomycetes</taxon>
        <taxon>Micromonosporales</taxon>
        <taxon>Micromonosporaceae</taxon>
    </lineage>
</organism>
<name>A0A6F8YIY5_9ACTN</name>
<feature type="region of interest" description="Disordered" evidence="1">
    <location>
        <begin position="563"/>
        <end position="593"/>
    </location>
</feature>
<gene>
    <name evidence="2" type="ORF">Psuf_034070</name>
</gene>
<dbReference type="EMBL" id="AP022871">
    <property type="protein sequence ID" value="BCB86094.1"/>
    <property type="molecule type" value="Genomic_DNA"/>
</dbReference>
<accession>A0A6F8YIY5</accession>
<dbReference type="RefSeq" id="WP_173157984.1">
    <property type="nucleotide sequence ID" value="NZ_AP022871.1"/>
</dbReference>
<dbReference type="KEGG" id="psuu:Psuf_034070"/>
<evidence type="ECO:0000313" key="3">
    <source>
        <dbReference type="Proteomes" id="UP000503011"/>
    </source>
</evidence>